<evidence type="ECO:0000256" key="3">
    <source>
        <dbReference type="ARBA" id="ARBA00022553"/>
    </source>
</evidence>
<protein>
    <recommendedName>
        <fullName evidence="2">histidine kinase</fullName>
        <ecNumber evidence="2">2.7.13.3</ecNumber>
    </recommendedName>
</protein>
<keyword evidence="6" id="KW-0902">Two-component regulatory system</keyword>
<evidence type="ECO:0000259" key="8">
    <source>
        <dbReference type="PROSITE" id="PS50109"/>
    </source>
</evidence>
<reference evidence="9" key="1">
    <citation type="submission" date="2019-08" db="EMBL/GenBank/DDBJ databases">
        <authorList>
            <person name="Kucharzyk K."/>
            <person name="Murdoch R.W."/>
            <person name="Higgins S."/>
            <person name="Loffler F."/>
        </authorList>
    </citation>
    <scope>NUCLEOTIDE SEQUENCE</scope>
</reference>
<sequence length="420" mass="48376">MAAKVYKFLIYVSIIAVLAVVIGQVLWTNYSHKVIRQAGYTLIHLSLSKASNDFNILIRQKQEMGEEKPAFAELREMIDSVLSKEFRSVALLENLNYGIYRENEILYKTSDEVSDEDILNSDFRRGFYYEKYKPALMVSVVPPTSLGYYMSLSHMSFWWLISMFGFTVIGLVAVILLRSMRKYREEANLRVKTINNIAHEFKTPLASIKLAGEMLLNKDVAKQPDRVHRYAELIEYEVKRLQLQTEQFQNVLLLEEGQIMLRFSYVHVNEVLSKMAGHFLLVRADFQDRLLTDLRAENDIIYADPAHFENVISNLIDNAFKYGGEKVVVKLITRSNSDCIIISVEDNGAGISKPQQKLIFDRFYRVTPVNKHDIKGHGIGLYYVKTILKQMGAEIFVSSRPNKGARFEIQFPAETNNLQK</sequence>
<dbReference type="InterPro" id="IPR004358">
    <property type="entry name" value="Sig_transdc_His_kin-like_C"/>
</dbReference>
<dbReference type="PANTHER" id="PTHR45453:SF1">
    <property type="entry name" value="PHOSPHATE REGULON SENSOR PROTEIN PHOR"/>
    <property type="match status" value="1"/>
</dbReference>
<dbReference type="InterPro" id="IPR036890">
    <property type="entry name" value="HATPase_C_sf"/>
</dbReference>
<keyword evidence="7" id="KW-0472">Membrane</keyword>
<proteinExistence type="predicted"/>
<dbReference type="SUPFAM" id="SSF47384">
    <property type="entry name" value="Homodimeric domain of signal transducing histidine kinase"/>
    <property type="match status" value="1"/>
</dbReference>
<name>A0A644XKC2_9ZZZZ</name>
<keyword evidence="7" id="KW-1133">Transmembrane helix</keyword>
<comment type="catalytic activity">
    <reaction evidence="1">
        <text>ATP + protein L-histidine = ADP + protein N-phospho-L-histidine.</text>
        <dbReference type="EC" id="2.7.13.3"/>
    </reaction>
</comment>
<dbReference type="InterPro" id="IPR003594">
    <property type="entry name" value="HATPase_dom"/>
</dbReference>
<feature type="transmembrane region" description="Helical" evidence="7">
    <location>
        <begin position="6"/>
        <end position="27"/>
    </location>
</feature>
<evidence type="ECO:0000256" key="2">
    <source>
        <dbReference type="ARBA" id="ARBA00012438"/>
    </source>
</evidence>
<comment type="caution">
    <text evidence="9">The sequence shown here is derived from an EMBL/GenBank/DDBJ whole genome shotgun (WGS) entry which is preliminary data.</text>
</comment>
<dbReference type="InterPro" id="IPR003661">
    <property type="entry name" value="HisK_dim/P_dom"/>
</dbReference>
<feature type="domain" description="Histidine kinase" evidence="8">
    <location>
        <begin position="196"/>
        <end position="415"/>
    </location>
</feature>
<dbReference type="GO" id="GO:0016036">
    <property type="term" value="P:cellular response to phosphate starvation"/>
    <property type="evidence" value="ECO:0007669"/>
    <property type="project" value="TreeGrafter"/>
</dbReference>
<feature type="transmembrane region" description="Helical" evidence="7">
    <location>
        <begin position="157"/>
        <end position="177"/>
    </location>
</feature>
<keyword evidence="7" id="KW-0812">Transmembrane</keyword>
<dbReference type="AlphaFoldDB" id="A0A644XKC2"/>
<dbReference type="SMART" id="SM00387">
    <property type="entry name" value="HATPase_c"/>
    <property type="match status" value="1"/>
</dbReference>
<dbReference type="Pfam" id="PF00512">
    <property type="entry name" value="HisKA"/>
    <property type="match status" value="1"/>
</dbReference>
<dbReference type="CDD" id="cd00075">
    <property type="entry name" value="HATPase"/>
    <property type="match status" value="1"/>
</dbReference>
<dbReference type="PROSITE" id="PS50109">
    <property type="entry name" value="HIS_KIN"/>
    <property type="match status" value="1"/>
</dbReference>
<dbReference type="InterPro" id="IPR036097">
    <property type="entry name" value="HisK_dim/P_sf"/>
</dbReference>
<dbReference type="Gene3D" id="1.10.287.130">
    <property type="match status" value="1"/>
</dbReference>
<dbReference type="InterPro" id="IPR005467">
    <property type="entry name" value="His_kinase_dom"/>
</dbReference>
<gene>
    <name evidence="9" type="primary">sasA_173</name>
    <name evidence="9" type="ORF">SDC9_62930</name>
</gene>
<dbReference type="PRINTS" id="PR00344">
    <property type="entry name" value="BCTRLSENSOR"/>
</dbReference>
<dbReference type="SUPFAM" id="SSF55874">
    <property type="entry name" value="ATPase domain of HSP90 chaperone/DNA topoisomerase II/histidine kinase"/>
    <property type="match status" value="1"/>
</dbReference>
<dbReference type="Pfam" id="PF02518">
    <property type="entry name" value="HATPase_c"/>
    <property type="match status" value="1"/>
</dbReference>
<keyword evidence="4 9" id="KW-0808">Transferase</keyword>
<dbReference type="GO" id="GO:0005886">
    <property type="term" value="C:plasma membrane"/>
    <property type="evidence" value="ECO:0007669"/>
    <property type="project" value="TreeGrafter"/>
</dbReference>
<dbReference type="PANTHER" id="PTHR45453">
    <property type="entry name" value="PHOSPHATE REGULON SENSOR PROTEIN PHOR"/>
    <property type="match status" value="1"/>
</dbReference>
<evidence type="ECO:0000256" key="7">
    <source>
        <dbReference type="SAM" id="Phobius"/>
    </source>
</evidence>
<keyword evidence="3" id="KW-0597">Phosphoprotein</keyword>
<dbReference type="EMBL" id="VSSQ01002633">
    <property type="protein sequence ID" value="MPM16549.1"/>
    <property type="molecule type" value="Genomic_DNA"/>
</dbReference>
<dbReference type="EC" id="2.7.13.3" evidence="2"/>
<dbReference type="SMART" id="SM00388">
    <property type="entry name" value="HisKA"/>
    <property type="match status" value="1"/>
</dbReference>
<evidence type="ECO:0000313" key="9">
    <source>
        <dbReference type="EMBL" id="MPM16549.1"/>
    </source>
</evidence>
<keyword evidence="5 9" id="KW-0418">Kinase</keyword>
<evidence type="ECO:0000256" key="5">
    <source>
        <dbReference type="ARBA" id="ARBA00022777"/>
    </source>
</evidence>
<accession>A0A644XKC2</accession>
<dbReference type="InterPro" id="IPR050351">
    <property type="entry name" value="BphY/WalK/GraS-like"/>
</dbReference>
<dbReference type="Gene3D" id="3.30.565.10">
    <property type="entry name" value="Histidine kinase-like ATPase, C-terminal domain"/>
    <property type="match status" value="1"/>
</dbReference>
<evidence type="ECO:0000256" key="4">
    <source>
        <dbReference type="ARBA" id="ARBA00022679"/>
    </source>
</evidence>
<evidence type="ECO:0000256" key="1">
    <source>
        <dbReference type="ARBA" id="ARBA00000085"/>
    </source>
</evidence>
<dbReference type="GO" id="GO:0004721">
    <property type="term" value="F:phosphoprotein phosphatase activity"/>
    <property type="evidence" value="ECO:0007669"/>
    <property type="project" value="TreeGrafter"/>
</dbReference>
<dbReference type="GO" id="GO:0000155">
    <property type="term" value="F:phosphorelay sensor kinase activity"/>
    <property type="evidence" value="ECO:0007669"/>
    <property type="project" value="InterPro"/>
</dbReference>
<dbReference type="CDD" id="cd00082">
    <property type="entry name" value="HisKA"/>
    <property type="match status" value="1"/>
</dbReference>
<organism evidence="9">
    <name type="scientific">bioreactor metagenome</name>
    <dbReference type="NCBI Taxonomy" id="1076179"/>
    <lineage>
        <taxon>unclassified sequences</taxon>
        <taxon>metagenomes</taxon>
        <taxon>ecological metagenomes</taxon>
    </lineage>
</organism>
<evidence type="ECO:0000256" key="6">
    <source>
        <dbReference type="ARBA" id="ARBA00023012"/>
    </source>
</evidence>